<evidence type="ECO:0000313" key="1">
    <source>
        <dbReference type="EMBL" id="AMU86655.1"/>
    </source>
</evidence>
<reference evidence="1 2" key="1">
    <citation type="submission" date="2015-03" db="EMBL/GenBank/DDBJ databases">
        <title>Genomic characterization of Dehalococcoides mccartyi strain 11a5, an unusal plasmid-containing chloroethene dechlorinator.</title>
        <authorList>
            <person name="Zhao S."/>
            <person name="Ding C."/>
            <person name="He J."/>
        </authorList>
    </citation>
    <scope>NUCLEOTIDE SEQUENCE [LARGE SCALE GENOMIC DNA]</scope>
    <source>
        <strain evidence="1 2">11a5</strain>
    </source>
</reference>
<name>A0A142VBP7_9CHLR</name>
<gene>
    <name evidence="1" type="ORF">Dm11a5_0829</name>
</gene>
<dbReference type="EMBL" id="CP011127">
    <property type="protein sequence ID" value="AMU86655.1"/>
    <property type="molecule type" value="Genomic_DNA"/>
</dbReference>
<protein>
    <submittedName>
        <fullName evidence="1">Uncharacterized protein</fullName>
    </submittedName>
</protein>
<dbReference type="Proteomes" id="UP000076394">
    <property type="component" value="Chromosome"/>
</dbReference>
<evidence type="ECO:0000313" key="2">
    <source>
        <dbReference type="Proteomes" id="UP000076394"/>
    </source>
</evidence>
<dbReference type="PATRIC" id="fig|61435.8.peg.827"/>
<proteinExistence type="predicted"/>
<dbReference type="AlphaFoldDB" id="A0A142VBP7"/>
<accession>A0A142VBP7</accession>
<sequence length="62" mass="7323">MIERHLFCPIWYCLPANIQAKLRTLAPVGWIPPGEKYQLESLKEIDHLMRQPPSHVKRQASW</sequence>
<organism evidence="1 2">
    <name type="scientific">Dehalococcoides mccartyi</name>
    <dbReference type="NCBI Taxonomy" id="61435"/>
    <lineage>
        <taxon>Bacteria</taxon>
        <taxon>Bacillati</taxon>
        <taxon>Chloroflexota</taxon>
        <taxon>Dehalococcoidia</taxon>
        <taxon>Dehalococcoidales</taxon>
        <taxon>Dehalococcoidaceae</taxon>
        <taxon>Dehalococcoides</taxon>
    </lineage>
</organism>